<dbReference type="GeneID" id="100077096"/>
<evidence type="ECO:0000313" key="7">
    <source>
        <dbReference type="Ensembl" id="ENSOANP00000022522.2"/>
    </source>
</evidence>
<evidence type="ECO:0000256" key="2">
    <source>
        <dbReference type="ARBA" id="ARBA00022801"/>
    </source>
</evidence>
<dbReference type="Bgee" id="ENSOANG00000014291">
    <property type="expression patterns" value="Expressed in fibroblast and 7 other cell types or tissues"/>
</dbReference>
<dbReference type="OrthoDB" id="3996471at2759"/>
<dbReference type="KEGG" id="oaa:100077096"/>
<evidence type="ECO:0000259" key="6">
    <source>
        <dbReference type="PROSITE" id="PS50102"/>
    </source>
</evidence>
<dbReference type="PANTHER" id="PTHR12801:SF82">
    <property type="entry name" value="RNA EXONUCLEASE 5"/>
    <property type="match status" value="1"/>
</dbReference>
<dbReference type="GeneTree" id="ENSGT00940000161162"/>
<keyword evidence="1" id="KW-0540">Nuclease</keyword>
<dbReference type="STRING" id="9258.ENSOANP00000022522"/>
<proteinExistence type="predicted"/>
<dbReference type="InterPro" id="IPR013520">
    <property type="entry name" value="Ribonucl_H"/>
</dbReference>
<dbReference type="InterPro" id="IPR035979">
    <property type="entry name" value="RBD_domain_sf"/>
</dbReference>
<dbReference type="AlphaFoldDB" id="F6Q5D5"/>
<dbReference type="GO" id="GO:0005634">
    <property type="term" value="C:nucleus"/>
    <property type="evidence" value="ECO:0000318"/>
    <property type="project" value="GO_Central"/>
</dbReference>
<reference evidence="7" key="2">
    <citation type="submission" date="2025-08" db="UniProtKB">
        <authorList>
            <consortium name="Ensembl"/>
        </authorList>
    </citation>
    <scope>IDENTIFICATION</scope>
    <source>
        <strain evidence="7">Glennie</strain>
    </source>
</reference>
<dbReference type="RefSeq" id="XP_007655763.2">
    <property type="nucleotide sequence ID" value="XM_007657573.2"/>
</dbReference>
<feature type="region of interest" description="Disordered" evidence="5">
    <location>
        <begin position="413"/>
        <end position="448"/>
    </location>
</feature>
<dbReference type="Ensembl" id="ENSOANT00000022526.2">
    <property type="protein sequence ID" value="ENSOANP00000022522.2"/>
    <property type="gene ID" value="ENSOANG00000014291.3"/>
</dbReference>
<dbReference type="Proteomes" id="UP000002279">
    <property type="component" value="Chromosome 2"/>
</dbReference>
<keyword evidence="2" id="KW-0378">Hydrolase</keyword>
<dbReference type="SUPFAM" id="SSF54928">
    <property type="entry name" value="RNA-binding domain, RBD"/>
    <property type="match status" value="2"/>
</dbReference>
<evidence type="ECO:0000313" key="8">
    <source>
        <dbReference type="Proteomes" id="UP000002279"/>
    </source>
</evidence>
<dbReference type="SMART" id="SM00360">
    <property type="entry name" value="RRM"/>
    <property type="match status" value="2"/>
</dbReference>
<gene>
    <name evidence="7" type="primary">REXO5</name>
</gene>
<evidence type="ECO:0000256" key="3">
    <source>
        <dbReference type="ARBA" id="ARBA00022839"/>
    </source>
</evidence>
<name>F6Q5D5_ORNAN</name>
<keyword evidence="8" id="KW-1185">Reference proteome</keyword>
<dbReference type="PROSITE" id="PS50102">
    <property type="entry name" value="RRM"/>
    <property type="match status" value="2"/>
</dbReference>
<dbReference type="InParanoid" id="F6Q5D5"/>
<dbReference type="InterPro" id="IPR036397">
    <property type="entry name" value="RNaseH_sf"/>
</dbReference>
<dbReference type="SUPFAM" id="SSF53098">
    <property type="entry name" value="Ribonuclease H-like"/>
    <property type="match status" value="1"/>
</dbReference>
<dbReference type="HOGENOM" id="CLU_024781_0_0_1"/>
<sequence>MAEAPCVKKQKRKRLSNGVVMDPSVTKVNGHPADEEMDGDSLSPPKLKKARLSAVLFGDNCEVNHGQIQELLRYAALGKQHRAAKPSWCQLFHQRHLRSVAVIVLEGMSQLHFYRFYLQFKHLRKTFRHRFRLPPPSADFLADVIGMQLDQRVGEKMRTNKDHLSAAEEASRPAAQASGDLQNDPIIQKYGYDNVGLTECLLSEEEMRKFDFPLQGSDGCENFVPTECVGQITNNSPVFGLDCEMCLTTTGSELTRVSLVRADGCCLLDELVKPDNPILNYLTRFSGITRDTLRPVKTKLKDVQRKLKSLLPRDAVLVGHSLNVDLKALQMIHPNVIDTSLLYVREFGRRFKLKFLAQAVLGKEIQSPERVGHDSTEDAVTALELAQYFIKHGPRKIAELKLDICLTPQRPFASPEQKTTLSSPPNGFQAQSEPQAGLTQQQDPRDLDPVGRKYLLLTGKKDGNKLTSPSSPKSVICSSNQEVLQEARERVPLSPFSVIQFSLGTEPLLPKVAADMNEKMRAKLVAMSTVYAGPFRIGISLRALKKLFQSCGPIRSIRTVPETYQPYACIQFEVLEAAQLAVETIDGTFIEGARIKVLRPIQELTLDVDTMLRKLEGDLENQEALYVSGLNKTLTEEAIHEQFSLLPDLKAVFLPVDRESGRNRGYCFLRFGTPASARDALDVLKRGTGRRRGLKCRKALTPSHLHEWARQRPRDPSDPSLPSRASESQPASGEDLKKVTRHLDRRIKSLHESLRPSTLCVILLPGVNSAHGSLPGLGMMGIKDDLGGARLF</sequence>
<feature type="domain" description="RRM" evidence="6">
    <location>
        <begin position="623"/>
        <end position="701"/>
    </location>
</feature>
<feature type="compositionally biased region" description="Basic and acidic residues" evidence="5">
    <location>
        <begin position="705"/>
        <end position="717"/>
    </location>
</feature>
<reference evidence="7" key="3">
    <citation type="submission" date="2025-09" db="UniProtKB">
        <authorList>
            <consortium name="Ensembl"/>
        </authorList>
    </citation>
    <scope>IDENTIFICATION</scope>
    <source>
        <strain evidence="7">Glennie</strain>
    </source>
</reference>
<dbReference type="CDD" id="cd06145">
    <property type="entry name" value="REX1_like"/>
    <property type="match status" value="1"/>
</dbReference>
<dbReference type="GO" id="GO:0004527">
    <property type="term" value="F:exonuclease activity"/>
    <property type="evidence" value="ECO:0000318"/>
    <property type="project" value="GO_Central"/>
</dbReference>
<dbReference type="Pfam" id="PF00929">
    <property type="entry name" value="RNase_T"/>
    <property type="match status" value="1"/>
</dbReference>
<dbReference type="InterPro" id="IPR047021">
    <property type="entry name" value="REXO1/3/4-like"/>
</dbReference>
<feature type="region of interest" description="Disordered" evidence="5">
    <location>
        <begin position="22"/>
        <end position="43"/>
    </location>
</feature>
<keyword evidence="4" id="KW-0694">RNA-binding</keyword>
<evidence type="ECO:0000256" key="1">
    <source>
        <dbReference type="ARBA" id="ARBA00022722"/>
    </source>
</evidence>
<dbReference type="Pfam" id="PF00076">
    <property type="entry name" value="RRM_1"/>
    <property type="match status" value="2"/>
</dbReference>
<dbReference type="FunFam" id="3.30.420.10:FF:000055">
    <property type="entry name" value="RNA exonuclease 5 isoform X1"/>
    <property type="match status" value="1"/>
</dbReference>
<organism evidence="7 8">
    <name type="scientific">Ornithorhynchus anatinus</name>
    <name type="common">Duckbill platypus</name>
    <dbReference type="NCBI Taxonomy" id="9258"/>
    <lineage>
        <taxon>Eukaryota</taxon>
        <taxon>Metazoa</taxon>
        <taxon>Chordata</taxon>
        <taxon>Craniata</taxon>
        <taxon>Vertebrata</taxon>
        <taxon>Euteleostomi</taxon>
        <taxon>Mammalia</taxon>
        <taxon>Monotremata</taxon>
        <taxon>Ornithorhynchidae</taxon>
        <taxon>Ornithorhynchus</taxon>
    </lineage>
</organism>
<dbReference type="SMART" id="SM00479">
    <property type="entry name" value="EXOIII"/>
    <property type="match status" value="1"/>
</dbReference>
<dbReference type="InterPro" id="IPR000504">
    <property type="entry name" value="RRM_dom"/>
</dbReference>
<feature type="region of interest" description="Disordered" evidence="5">
    <location>
        <begin position="705"/>
        <end position="738"/>
    </location>
</feature>
<reference evidence="7 8" key="1">
    <citation type="journal article" date="2008" name="Nature">
        <title>Genome analysis of the platypus reveals unique signatures of evolution.</title>
        <authorList>
            <person name="Warren W.C."/>
            <person name="Hillier L.W."/>
            <person name="Marshall Graves J.A."/>
            <person name="Birney E."/>
            <person name="Ponting C.P."/>
            <person name="Grutzner F."/>
            <person name="Belov K."/>
            <person name="Miller W."/>
            <person name="Clarke L."/>
            <person name="Chinwalla A.T."/>
            <person name="Yang S.P."/>
            <person name="Heger A."/>
            <person name="Locke D.P."/>
            <person name="Miethke P."/>
            <person name="Waters P.D."/>
            <person name="Veyrunes F."/>
            <person name="Fulton L."/>
            <person name="Fulton B."/>
            <person name="Graves T."/>
            <person name="Wallis J."/>
            <person name="Puente X.S."/>
            <person name="Lopez-Otin C."/>
            <person name="Ordonez G.R."/>
            <person name="Eichler E.E."/>
            <person name="Chen L."/>
            <person name="Cheng Z."/>
            <person name="Deakin J.E."/>
            <person name="Alsop A."/>
            <person name="Thompson K."/>
            <person name="Kirby P."/>
            <person name="Papenfuss A.T."/>
            <person name="Wakefield M.J."/>
            <person name="Olender T."/>
            <person name="Lancet D."/>
            <person name="Huttley G.A."/>
            <person name="Smit A.F."/>
            <person name="Pask A."/>
            <person name="Temple-Smith P."/>
            <person name="Batzer M.A."/>
            <person name="Walker J.A."/>
            <person name="Konkel M.K."/>
            <person name="Harris R.S."/>
            <person name="Whittington C.M."/>
            <person name="Wong E.S."/>
            <person name="Gemmell N.J."/>
            <person name="Buschiazzo E."/>
            <person name="Vargas Jentzsch I.M."/>
            <person name="Merkel A."/>
            <person name="Schmitz J."/>
            <person name="Zemann A."/>
            <person name="Churakov G."/>
            <person name="Kriegs J.O."/>
            <person name="Brosius J."/>
            <person name="Murchison E.P."/>
            <person name="Sachidanandam R."/>
            <person name="Smith C."/>
            <person name="Hannon G.J."/>
            <person name="Tsend-Ayush E."/>
            <person name="McMillan D."/>
            <person name="Attenborough R."/>
            <person name="Rens W."/>
            <person name="Ferguson-Smith M."/>
            <person name="Lefevre C.M."/>
            <person name="Sharp J.A."/>
            <person name="Nicholas K.R."/>
            <person name="Ray D.A."/>
            <person name="Kube M."/>
            <person name="Reinhardt R."/>
            <person name="Pringle T.H."/>
            <person name="Taylor J."/>
            <person name="Jones R.C."/>
            <person name="Nixon B."/>
            <person name="Dacheux J.L."/>
            <person name="Niwa H."/>
            <person name="Sekita Y."/>
            <person name="Huang X."/>
            <person name="Stark A."/>
            <person name="Kheradpour P."/>
            <person name="Kellis M."/>
            <person name="Flicek P."/>
            <person name="Chen Y."/>
            <person name="Webber C."/>
            <person name="Hardison R."/>
            <person name="Nelson J."/>
            <person name="Hallsworth-Pepin K."/>
            <person name="Delehaunty K."/>
            <person name="Markovic C."/>
            <person name="Minx P."/>
            <person name="Feng Y."/>
            <person name="Kremitzki C."/>
            <person name="Mitreva M."/>
            <person name="Glasscock J."/>
            <person name="Wylie T."/>
            <person name="Wohldmann P."/>
            <person name="Thiru P."/>
            <person name="Nhan M.N."/>
            <person name="Pohl C.S."/>
            <person name="Smith S.M."/>
            <person name="Hou S."/>
            <person name="Nefedov M."/>
            <person name="de Jong P.J."/>
            <person name="Renfree M.B."/>
            <person name="Mardis E.R."/>
            <person name="Wilson R.K."/>
        </authorList>
    </citation>
    <scope>NUCLEOTIDE SEQUENCE [LARGE SCALE GENOMIC DNA]</scope>
    <source>
        <strain evidence="7 8">Glennie</strain>
    </source>
</reference>
<dbReference type="FunCoup" id="F6Q5D5">
    <property type="interactions" value="1188"/>
</dbReference>
<dbReference type="GO" id="GO:0005730">
    <property type="term" value="C:nucleolus"/>
    <property type="evidence" value="ECO:0007669"/>
    <property type="project" value="Ensembl"/>
</dbReference>
<protein>
    <submittedName>
        <fullName evidence="7">RNA exonuclease 5</fullName>
    </submittedName>
</protein>
<evidence type="ECO:0000256" key="4">
    <source>
        <dbReference type="PROSITE-ProRule" id="PRU00176"/>
    </source>
</evidence>
<feature type="domain" description="RRM" evidence="6">
    <location>
        <begin position="528"/>
        <end position="597"/>
    </location>
</feature>
<dbReference type="Gene3D" id="3.30.70.330">
    <property type="match status" value="2"/>
</dbReference>
<keyword evidence="3" id="KW-0269">Exonuclease</keyword>
<dbReference type="CTD" id="81691"/>
<feature type="compositionally biased region" description="Polar residues" evidence="5">
    <location>
        <begin position="416"/>
        <end position="442"/>
    </location>
</feature>
<dbReference type="PANTHER" id="PTHR12801">
    <property type="entry name" value="RNA EXONUCLEASE REXO1 / RECO3 FAMILY MEMBER-RELATED"/>
    <property type="match status" value="1"/>
</dbReference>
<accession>F6Q5D5</accession>
<dbReference type="GO" id="GO:0031125">
    <property type="term" value="P:rRNA 3'-end processing"/>
    <property type="evidence" value="ECO:0000318"/>
    <property type="project" value="GO_Central"/>
</dbReference>
<dbReference type="InterPro" id="IPR034922">
    <property type="entry name" value="REX1-like_exo"/>
</dbReference>
<dbReference type="Gene3D" id="3.30.420.10">
    <property type="entry name" value="Ribonuclease H-like superfamily/Ribonuclease H"/>
    <property type="match status" value="1"/>
</dbReference>
<dbReference type="eggNOG" id="KOG2248">
    <property type="taxonomic scope" value="Eukaryota"/>
</dbReference>
<dbReference type="GO" id="GO:0003723">
    <property type="term" value="F:RNA binding"/>
    <property type="evidence" value="ECO:0007669"/>
    <property type="project" value="UniProtKB-UniRule"/>
</dbReference>
<dbReference type="InterPro" id="IPR012677">
    <property type="entry name" value="Nucleotide-bd_a/b_plait_sf"/>
</dbReference>
<dbReference type="FunFam" id="3.30.70.330:FF:001454">
    <property type="entry name" value="RNA exonuclease 5"/>
    <property type="match status" value="1"/>
</dbReference>
<dbReference type="InterPro" id="IPR012337">
    <property type="entry name" value="RNaseH-like_sf"/>
</dbReference>
<dbReference type="OMA" id="PHICIQY"/>
<evidence type="ECO:0000256" key="5">
    <source>
        <dbReference type="SAM" id="MobiDB-lite"/>
    </source>
</evidence>